<name>A0A1I6LLC8_9BACT</name>
<evidence type="ECO:0000313" key="5">
    <source>
        <dbReference type="EMBL" id="SFS04221.1"/>
    </source>
</evidence>
<sequence length="744" mass="79775">MPIASSTLPPRMTLEPGSRQPRIDGQLKVTGTAIYTSDHNLPGMLYAVPVCATIASGTITNLDTARALSMPGVKAVYHHGNIGPLFRTAPAQGFSGILDERRPPFEDETVRYYGQYVAAVVALTFEQATAAANAVKVTYKAAPHDVSTHLSTDEKPTVDTHRGDPDKAFADAPHKLDQTYATPAETHNPIELHASVADFDGQTFTLYETSQAVVNHQNVMAQMLGVPQENVRVISRFLGSGFGGKLWPWPHCLIAAAASRDLRRPVKLVVTRDMMFQNVGHRPRTQQRIRLAATPQGKLTAILHDSLNHTSLLDDYSEGCSEATGFLYSVPNLRATSGLARRNIGTPTSMRGPGAVPGLFALESAMDELAIQLKLDPVQLRLLNEADKDETNNLPFSSRHLPECLKTGAEKFGWSRYTPAVGSMKKDGLTLGWGMAACTWIAVRMEAAASFEFTNDGTVRVATATQDIGTGTYTVLANIVLDRTGVPHDRIHVVLGDTNLPAGAISGGSWATASTIPAVLDAIDKAQGLLFQIATTAPTASFPGQKPDALAFTDGRVHLKTQPAATGIPFADVLKKANVRAATGDGKSNGTFGEKDPRFSTHSFGAHFVEVTWQPEIARLRVSRIVTVIDAGRILNPRPARNQIEGAVVMGIGMALFEETHYDPRSGAPINNNLADYILATNADVADLDVTFLDYPDLHLNALGARGVGEIGLAGIAAAITNAVHHATGIRVRELPVKIEDLLA</sequence>
<evidence type="ECO:0000256" key="1">
    <source>
        <dbReference type="ARBA" id="ARBA00022505"/>
    </source>
</evidence>
<dbReference type="InterPro" id="IPR036856">
    <property type="entry name" value="Ald_Oxase/Xan_DH_a/b_sf"/>
</dbReference>
<gene>
    <name evidence="5" type="ORF">SAMN05421771_0880</name>
</gene>
<dbReference type="GO" id="GO:0005506">
    <property type="term" value="F:iron ion binding"/>
    <property type="evidence" value="ECO:0007669"/>
    <property type="project" value="InterPro"/>
</dbReference>
<dbReference type="PANTHER" id="PTHR11908">
    <property type="entry name" value="XANTHINE DEHYDROGENASE"/>
    <property type="match status" value="1"/>
</dbReference>
<dbReference type="RefSeq" id="WP_089836960.1">
    <property type="nucleotide sequence ID" value="NZ_FOZL01000001.1"/>
</dbReference>
<protein>
    <submittedName>
        <fullName evidence="5">Xanthine dehydrogenase, molybdenum binding subunit apoprotein</fullName>
    </submittedName>
</protein>
<dbReference type="SUPFAM" id="SSF54665">
    <property type="entry name" value="CO dehydrogenase molybdoprotein N-domain-like"/>
    <property type="match status" value="1"/>
</dbReference>
<dbReference type="Pfam" id="PF20256">
    <property type="entry name" value="MoCoBD_2"/>
    <property type="match status" value="1"/>
</dbReference>
<dbReference type="InterPro" id="IPR046867">
    <property type="entry name" value="AldOxase/xan_DH_MoCoBD2"/>
</dbReference>
<dbReference type="EMBL" id="FOZL01000001">
    <property type="protein sequence ID" value="SFS04221.1"/>
    <property type="molecule type" value="Genomic_DNA"/>
</dbReference>
<dbReference type="OrthoDB" id="9759099at2"/>
<evidence type="ECO:0000313" key="6">
    <source>
        <dbReference type="Proteomes" id="UP000199024"/>
    </source>
</evidence>
<dbReference type="Pfam" id="PF02738">
    <property type="entry name" value="MoCoBD_1"/>
    <property type="match status" value="1"/>
</dbReference>
<accession>A0A1I6LLC8</accession>
<dbReference type="Gene3D" id="3.90.1170.50">
    <property type="entry name" value="Aldehyde oxidase/xanthine dehydrogenase, a/b hammerhead"/>
    <property type="match status" value="1"/>
</dbReference>
<dbReference type="SUPFAM" id="SSF56003">
    <property type="entry name" value="Molybdenum cofactor-binding domain"/>
    <property type="match status" value="1"/>
</dbReference>
<dbReference type="InterPro" id="IPR000674">
    <property type="entry name" value="Ald_Oxase/Xan_DH_a/b"/>
</dbReference>
<keyword evidence="6" id="KW-1185">Reference proteome</keyword>
<dbReference type="Gene3D" id="3.30.365.10">
    <property type="entry name" value="Aldehyde oxidase/xanthine dehydrogenase, molybdopterin binding domain"/>
    <property type="match status" value="4"/>
</dbReference>
<keyword evidence="2" id="KW-0560">Oxidoreductase</keyword>
<feature type="region of interest" description="Disordered" evidence="3">
    <location>
        <begin position="1"/>
        <end position="23"/>
    </location>
</feature>
<dbReference type="InterPro" id="IPR037165">
    <property type="entry name" value="AldOxase/xan_DH_Mopterin-bd_sf"/>
</dbReference>
<organism evidence="5 6">
    <name type="scientific">Granulicella pectinivorans</name>
    <dbReference type="NCBI Taxonomy" id="474950"/>
    <lineage>
        <taxon>Bacteria</taxon>
        <taxon>Pseudomonadati</taxon>
        <taxon>Acidobacteriota</taxon>
        <taxon>Terriglobia</taxon>
        <taxon>Terriglobales</taxon>
        <taxon>Acidobacteriaceae</taxon>
        <taxon>Granulicella</taxon>
    </lineage>
</organism>
<dbReference type="Proteomes" id="UP000199024">
    <property type="component" value="Unassembled WGS sequence"/>
</dbReference>
<feature type="region of interest" description="Disordered" evidence="3">
    <location>
        <begin position="147"/>
        <end position="170"/>
    </location>
</feature>
<proteinExistence type="predicted"/>
<dbReference type="InterPro" id="IPR016208">
    <property type="entry name" value="Ald_Oxase/xanthine_DH-like"/>
</dbReference>
<evidence type="ECO:0000256" key="2">
    <source>
        <dbReference type="ARBA" id="ARBA00023002"/>
    </source>
</evidence>
<evidence type="ECO:0000256" key="3">
    <source>
        <dbReference type="SAM" id="MobiDB-lite"/>
    </source>
</evidence>
<reference evidence="5 6" key="1">
    <citation type="submission" date="2016-10" db="EMBL/GenBank/DDBJ databases">
        <authorList>
            <person name="de Groot N.N."/>
        </authorList>
    </citation>
    <scope>NUCLEOTIDE SEQUENCE [LARGE SCALE GENOMIC DNA]</scope>
    <source>
        <strain evidence="5 6">DSM 21001</strain>
    </source>
</reference>
<keyword evidence="1" id="KW-0500">Molybdenum</keyword>
<dbReference type="Pfam" id="PF01315">
    <property type="entry name" value="Ald_Xan_dh_C"/>
    <property type="match status" value="1"/>
</dbReference>
<dbReference type="GO" id="GO:0016491">
    <property type="term" value="F:oxidoreductase activity"/>
    <property type="evidence" value="ECO:0007669"/>
    <property type="project" value="UniProtKB-KW"/>
</dbReference>
<evidence type="ECO:0000259" key="4">
    <source>
        <dbReference type="SMART" id="SM01008"/>
    </source>
</evidence>
<dbReference type="InterPro" id="IPR008274">
    <property type="entry name" value="AldOxase/xan_DH_MoCoBD1"/>
</dbReference>
<dbReference type="PANTHER" id="PTHR11908:SF132">
    <property type="entry name" value="ALDEHYDE OXIDASE 1-RELATED"/>
    <property type="match status" value="1"/>
</dbReference>
<dbReference type="AlphaFoldDB" id="A0A1I6LLC8"/>
<dbReference type="SMART" id="SM01008">
    <property type="entry name" value="Ald_Xan_dh_C"/>
    <property type="match status" value="1"/>
</dbReference>
<dbReference type="STRING" id="474950.SAMN05421771_0880"/>
<feature type="domain" description="Aldehyde oxidase/xanthine dehydrogenase a/b hammerhead" evidence="4">
    <location>
        <begin position="30"/>
        <end position="143"/>
    </location>
</feature>